<dbReference type="InterPro" id="IPR029063">
    <property type="entry name" value="SAM-dependent_MTases_sf"/>
</dbReference>
<feature type="domain" description="Methyltransferase" evidence="3">
    <location>
        <begin position="104"/>
        <end position="189"/>
    </location>
</feature>
<dbReference type="InterPro" id="IPR041698">
    <property type="entry name" value="Methyltransf_25"/>
</dbReference>
<keyword evidence="1" id="KW-0479">Metal-binding</keyword>
<feature type="binding site" evidence="2">
    <location>
        <begin position="111"/>
        <end position="112"/>
    </location>
    <ligand>
        <name>S-adenosyl-L-methionine</name>
        <dbReference type="ChEBI" id="CHEBI:59789"/>
    </ligand>
</feature>
<feature type="binding site" evidence="1">
    <location>
        <position position="20"/>
    </location>
    <ligand>
        <name>Zn(2+)</name>
        <dbReference type="ChEBI" id="CHEBI:29105"/>
    </ligand>
</feature>
<feature type="binding site" evidence="1">
    <location>
        <position position="41"/>
    </location>
    <ligand>
        <name>Zn(2+)</name>
        <dbReference type="ChEBI" id="CHEBI:29105"/>
    </ligand>
</feature>
<dbReference type="Pfam" id="PF21302">
    <property type="entry name" value="Zn_ribbon_RlmA"/>
    <property type="match status" value="1"/>
</dbReference>
<sequence>MTGMIKNAKLIHICKSTLMCPLCKSPMQVVEHKSLMCRQNHNFDFTKHGYLNMLTRPASSAYNKLLFAARREMIVESELYMPLHKRIAATITELGLISGHPLLIADMGCGEGSHLQTILHECTYPDITGIGLDISKEAIMMAAKKYKNHIWLVGDLAKLPLMDRSVHVILNMLSPANYKEFNRILTPDGVVMKVVPRPGYLKELREALFENDGPKTYEAGHSAALFEKHFRLQDVIHVNYTANLNKEEIASLVQMTPLAWSSNKTRMESFKHQDNTRITIDLDILLGSKT</sequence>
<dbReference type="Proteomes" id="UP000293142">
    <property type="component" value="Unassembled WGS sequence"/>
</dbReference>
<reference evidence="5 6" key="1">
    <citation type="submission" date="2019-02" db="EMBL/GenBank/DDBJ databases">
        <title>Paenibacillus sp. nov., isolated from surface-sterilized tissue of Thalictrum simplex L.</title>
        <authorList>
            <person name="Tuo L."/>
        </authorList>
    </citation>
    <scope>NUCLEOTIDE SEQUENCE [LARGE SCALE GENOMIC DNA]</scope>
    <source>
        <strain evidence="5 6">N2SHLJ1</strain>
    </source>
</reference>
<dbReference type="GO" id="GO:0008168">
    <property type="term" value="F:methyltransferase activity"/>
    <property type="evidence" value="ECO:0007669"/>
    <property type="project" value="UniProtKB-KW"/>
</dbReference>
<comment type="caution">
    <text evidence="5">The sequence shown here is derived from an EMBL/GenBank/DDBJ whole genome shotgun (WGS) entry which is preliminary data.</text>
</comment>
<organism evidence="5 6">
    <name type="scientific">Paenibacillus thalictri</name>
    <dbReference type="NCBI Taxonomy" id="2527873"/>
    <lineage>
        <taxon>Bacteria</taxon>
        <taxon>Bacillati</taxon>
        <taxon>Bacillota</taxon>
        <taxon>Bacilli</taxon>
        <taxon>Bacillales</taxon>
        <taxon>Paenibacillaceae</taxon>
        <taxon>Paenibacillus</taxon>
    </lineage>
</organism>
<keyword evidence="5" id="KW-0489">Methyltransferase</keyword>
<feature type="binding site" evidence="2">
    <location>
        <position position="200"/>
    </location>
    <ligand>
        <name>S-adenosyl-L-methionine</name>
        <dbReference type="ChEBI" id="CHEBI:59789"/>
    </ligand>
</feature>
<proteinExistence type="predicted"/>
<keyword evidence="1" id="KW-0862">Zinc</keyword>
<dbReference type="InterPro" id="IPR016718">
    <property type="entry name" value="rRNA_m1G-MeTrfase_A_prd"/>
</dbReference>
<feature type="binding site" evidence="1">
    <location>
        <position position="37"/>
    </location>
    <ligand>
        <name>Zn(2+)</name>
        <dbReference type="ChEBI" id="CHEBI:29105"/>
    </ligand>
</feature>
<feature type="binding site" evidence="1">
    <location>
        <position position="23"/>
    </location>
    <ligand>
        <name>Zn(2+)</name>
        <dbReference type="ChEBI" id="CHEBI:29105"/>
    </ligand>
</feature>
<dbReference type="RefSeq" id="WP_131016340.1">
    <property type="nucleotide sequence ID" value="NZ_SIRE01000020.1"/>
</dbReference>
<dbReference type="GO" id="GO:0032259">
    <property type="term" value="P:methylation"/>
    <property type="evidence" value="ECO:0007669"/>
    <property type="project" value="UniProtKB-KW"/>
</dbReference>
<dbReference type="PIRSF" id="PIRSF018249">
    <property type="entry name" value="MyrA_prd"/>
    <property type="match status" value="1"/>
</dbReference>
<keyword evidence="6" id="KW-1185">Reference proteome</keyword>
<dbReference type="InterPro" id="IPR048647">
    <property type="entry name" value="RlmA_N"/>
</dbReference>
<name>A0A4Q9DLW2_9BACL</name>
<evidence type="ECO:0000313" key="5">
    <source>
        <dbReference type="EMBL" id="TBL73935.1"/>
    </source>
</evidence>
<dbReference type="EMBL" id="SIRE01000020">
    <property type="protein sequence ID" value="TBL73935.1"/>
    <property type="molecule type" value="Genomic_DNA"/>
</dbReference>
<dbReference type="AlphaFoldDB" id="A0A4Q9DLW2"/>
<evidence type="ECO:0000259" key="3">
    <source>
        <dbReference type="Pfam" id="PF13649"/>
    </source>
</evidence>
<keyword evidence="2" id="KW-0949">S-adenosyl-L-methionine</keyword>
<feature type="domain" description="23S rRNA (guanine(745)-N(1))-methyltransferase N-terminal" evidence="4">
    <location>
        <begin position="19"/>
        <end position="54"/>
    </location>
</feature>
<protein>
    <submittedName>
        <fullName evidence="5">Methyltransferase domain-containing protein</fullName>
    </submittedName>
</protein>
<gene>
    <name evidence="5" type="ORF">EYB31_25885</name>
</gene>
<feature type="binding site" evidence="2">
    <location>
        <position position="80"/>
    </location>
    <ligand>
        <name>S-adenosyl-L-methionine</name>
        <dbReference type="ChEBI" id="CHEBI:59789"/>
    </ligand>
</feature>
<dbReference type="Gene3D" id="3.40.50.150">
    <property type="entry name" value="Vaccinia Virus protein VP39"/>
    <property type="match status" value="1"/>
</dbReference>
<accession>A0A4Q9DLW2</accession>
<dbReference type="GO" id="GO:0046872">
    <property type="term" value="F:metal ion binding"/>
    <property type="evidence" value="ECO:0007669"/>
    <property type="project" value="UniProtKB-KW"/>
</dbReference>
<dbReference type="SUPFAM" id="SSF53335">
    <property type="entry name" value="S-adenosyl-L-methionine-dependent methyltransferases"/>
    <property type="match status" value="1"/>
</dbReference>
<evidence type="ECO:0000256" key="2">
    <source>
        <dbReference type="PIRSR" id="PIRSR018249-2"/>
    </source>
</evidence>
<evidence type="ECO:0000259" key="4">
    <source>
        <dbReference type="Pfam" id="PF21302"/>
    </source>
</evidence>
<dbReference type="OrthoDB" id="5522265at2"/>
<evidence type="ECO:0000313" key="6">
    <source>
        <dbReference type="Proteomes" id="UP000293142"/>
    </source>
</evidence>
<keyword evidence="5" id="KW-0808">Transferase</keyword>
<dbReference type="Pfam" id="PF13649">
    <property type="entry name" value="Methyltransf_25"/>
    <property type="match status" value="1"/>
</dbReference>
<evidence type="ECO:0000256" key="1">
    <source>
        <dbReference type="PIRSR" id="PIRSR018249-1"/>
    </source>
</evidence>